<evidence type="ECO:0000313" key="1">
    <source>
        <dbReference type="EMBL" id="SDA00907.1"/>
    </source>
</evidence>
<evidence type="ECO:0000313" key="2">
    <source>
        <dbReference type="Proteomes" id="UP000249723"/>
    </source>
</evidence>
<organism evidence="1 2">
    <name type="scientific">Microbotryum saponariae</name>
    <dbReference type="NCBI Taxonomy" id="289078"/>
    <lineage>
        <taxon>Eukaryota</taxon>
        <taxon>Fungi</taxon>
        <taxon>Dikarya</taxon>
        <taxon>Basidiomycota</taxon>
        <taxon>Pucciniomycotina</taxon>
        <taxon>Microbotryomycetes</taxon>
        <taxon>Microbotryales</taxon>
        <taxon>Microbotryaceae</taxon>
        <taxon>Microbotryum</taxon>
    </lineage>
</organism>
<sequence>MSFGYARALALHPLRLTTSWPGSSLRHQPTSQPLRNDPARAVTRIPSDLRSQLNTDHLADHLARVYEPKLNRTNYATTFSVPSYGQAVLAKQSIASLLYHVLSLSEATDMRKLLLQAKRWM</sequence>
<gene>
    <name evidence="1" type="ORF">BZ3500_MVSOF-1268-A1-R1_CHR9G10912</name>
</gene>
<name>A0A2X0M9B5_9BASI</name>
<protein>
    <submittedName>
        <fullName evidence="1">BZ3500_MvSof-1268-A1-R1_Chr9g10912 protein</fullName>
    </submittedName>
</protein>
<dbReference type="Proteomes" id="UP000249723">
    <property type="component" value="Unassembled WGS sequence"/>
</dbReference>
<reference evidence="2" key="1">
    <citation type="submission" date="2016-10" db="EMBL/GenBank/DDBJ databases">
        <authorList>
            <person name="Jeantristanb JTB J.-T."/>
            <person name="Ricardo R."/>
        </authorList>
    </citation>
    <scope>NUCLEOTIDE SEQUENCE [LARGE SCALE GENOMIC DNA]</scope>
</reference>
<dbReference type="AlphaFoldDB" id="A0A2X0M9B5"/>
<accession>A0A2X0M9B5</accession>
<proteinExistence type="predicted"/>
<dbReference type="EMBL" id="FMWP01000107">
    <property type="protein sequence ID" value="SDA00907.1"/>
    <property type="molecule type" value="Genomic_DNA"/>
</dbReference>
<keyword evidence="2" id="KW-1185">Reference proteome</keyword>